<gene>
    <name evidence="1" type="ORF">QVN81_06500</name>
    <name evidence="2" type="ORF">QVN84_10065</name>
</gene>
<evidence type="ECO:0000313" key="4">
    <source>
        <dbReference type="Proteomes" id="UP001168478"/>
    </source>
</evidence>
<proteinExistence type="predicted"/>
<dbReference type="EMBL" id="JAUEIF010000009">
    <property type="protein sequence ID" value="MDN0025857.1"/>
    <property type="molecule type" value="Genomic_DNA"/>
</dbReference>
<keyword evidence="3" id="KW-1185">Reference proteome</keyword>
<dbReference type="Gene3D" id="1.10.510.10">
    <property type="entry name" value="Transferase(Phosphotransferase) domain 1"/>
    <property type="match status" value="1"/>
</dbReference>
<evidence type="ECO:0000313" key="3">
    <source>
        <dbReference type="Proteomes" id="UP001167831"/>
    </source>
</evidence>
<dbReference type="AlphaFoldDB" id="A0AAW7JWY9"/>
<evidence type="ECO:0000313" key="1">
    <source>
        <dbReference type="EMBL" id="MDN0022675.1"/>
    </source>
</evidence>
<sequence length="109" mass="12392">MSEDSDDVIRVDGTGVLVAIKIHRPKNILNFDGEQSFRLDFKTIFNRHHANFISTTDYSIYDGIPLFCYNGSGESLKGKLNDEDDVWKIMATVSFGLCYLHNLEPPIIH</sequence>
<protein>
    <recommendedName>
        <fullName evidence="5">Protein kinase domain-containing protein</fullName>
    </recommendedName>
</protein>
<dbReference type="Proteomes" id="UP001168478">
    <property type="component" value="Unassembled WGS sequence"/>
</dbReference>
<dbReference type="EMBL" id="JAUEIE010000005">
    <property type="protein sequence ID" value="MDN0022675.1"/>
    <property type="molecule type" value="Genomic_DNA"/>
</dbReference>
<reference evidence="2" key="1">
    <citation type="submission" date="2023-06" db="EMBL/GenBank/DDBJ databases">
        <authorList>
            <person name="Zeman M."/>
            <person name="Kubasova T."/>
            <person name="Jahodarova E."/>
            <person name="Nykrynova M."/>
            <person name="Rychlik I."/>
        </authorList>
    </citation>
    <scope>NUCLEOTIDE SEQUENCE</scope>
    <source>
        <strain evidence="2">ET15</strain>
        <strain evidence="1">ET37</strain>
    </source>
</reference>
<organism evidence="2 4">
    <name type="scientific">Leyella lascolaii</name>
    <dbReference type="NCBI Taxonomy" id="1776379"/>
    <lineage>
        <taxon>Bacteria</taxon>
        <taxon>Pseudomonadati</taxon>
        <taxon>Bacteroidota</taxon>
        <taxon>Bacteroidia</taxon>
        <taxon>Bacteroidales</taxon>
        <taxon>Prevotellaceae</taxon>
        <taxon>Leyella</taxon>
    </lineage>
</organism>
<comment type="caution">
    <text evidence="2">The sequence shown here is derived from an EMBL/GenBank/DDBJ whole genome shotgun (WGS) entry which is preliminary data.</text>
</comment>
<accession>A0AAW7JWY9</accession>
<dbReference type="SUPFAM" id="SSF56112">
    <property type="entry name" value="Protein kinase-like (PK-like)"/>
    <property type="match status" value="1"/>
</dbReference>
<dbReference type="InterPro" id="IPR011009">
    <property type="entry name" value="Kinase-like_dom_sf"/>
</dbReference>
<reference evidence="2" key="2">
    <citation type="submission" date="2023-08" db="EMBL/GenBank/DDBJ databases">
        <title>Identification and characterization of horizontal gene transfer across gut microbiota members of farm animals based on homology search.</title>
        <authorList>
            <person name="Schwarzerova J."/>
            <person name="Nykrynova M."/>
            <person name="Jureckova K."/>
            <person name="Cejkova D."/>
            <person name="Rychlik I."/>
        </authorList>
    </citation>
    <scope>NUCLEOTIDE SEQUENCE</scope>
    <source>
        <strain evidence="2">ET15</strain>
        <strain evidence="1">ET37</strain>
    </source>
</reference>
<evidence type="ECO:0000313" key="2">
    <source>
        <dbReference type="EMBL" id="MDN0025857.1"/>
    </source>
</evidence>
<name>A0AAW7JWY9_9BACT</name>
<evidence type="ECO:0008006" key="5">
    <source>
        <dbReference type="Google" id="ProtNLM"/>
    </source>
</evidence>
<dbReference type="Proteomes" id="UP001167831">
    <property type="component" value="Unassembled WGS sequence"/>
</dbReference>